<dbReference type="InterPro" id="IPR036259">
    <property type="entry name" value="MFS_trans_sf"/>
</dbReference>
<keyword evidence="2" id="KW-0472">Membrane</keyword>
<feature type="compositionally biased region" description="Basic and acidic residues" evidence="1">
    <location>
        <begin position="329"/>
        <end position="347"/>
    </location>
</feature>
<reference evidence="3 4" key="1">
    <citation type="journal article" date="2021" name="Elife">
        <title>Chloroplast acquisition without the gene transfer in kleptoplastic sea slugs, Plakobranchus ocellatus.</title>
        <authorList>
            <person name="Maeda T."/>
            <person name="Takahashi S."/>
            <person name="Yoshida T."/>
            <person name="Shimamura S."/>
            <person name="Takaki Y."/>
            <person name="Nagai Y."/>
            <person name="Toyoda A."/>
            <person name="Suzuki Y."/>
            <person name="Arimoto A."/>
            <person name="Ishii H."/>
            <person name="Satoh N."/>
            <person name="Nishiyama T."/>
            <person name="Hasebe M."/>
            <person name="Maruyama T."/>
            <person name="Minagawa J."/>
            <person name="Obokata J."/>
            <person name="Shigenobu S."/>
        </authorList>
    </citation>
    <scope>NUCLEOTIDE SEQUENCE [LARGE SCALE GENOMIC DNA]</scope>
</reference>
<keyword evidence="2" id="KW-0812">Transmembrane</keyword>
<feature type="transmembrane region" description="Helical" evidence="2">
    <location>
        <begin position="82"/>
        <end position="109"/>
    </location>
</feature>
<dbReference type="InterPro" id="IPR050327">
    <property type="entry name" value="Proton-linked_MCT"/>
</dbReference>
<keyword evidence="4" id="KW-1185">Reference proteome</keyword>
<dbReference type="Gene3D" id="1.20.1250.20">
    <property type="entry name" value="MFS general substrate transporter like domains"/>
    <property type="match status" value="1"/>
</dbReference>
<feature type="region of interest" description="Disordered" evidence="1">
    <location>
        <begin position="1"/>
        <end position="56"/>
    </location>
</feature>
<evidence type="ECO:0000313" key="4">
    <source>
        <dbReference type="Proteomes" id="UP000762676"/>
    </source>
</evidence>
<dbReference type="Proteomes" id="UP000762676">
    <property type="component" value="Unassembled WGS sequence"/>
</dbReference>
<name>A0AAV4GG67_9GAST</name>
<feature type="region of interest" description="Disordered" evidence="1">
    <location>
        <begin position="324"/>
        <end position="387"/>
    </location>
</feature>
<sequence>MAEGGARNSPVPHDSRGDAEDGYNGPRDRSGTGGDERARLVKQDGGGERAVRYTDGVARPDSEVAIEEHTDKPEWKAPDGGWGYVVMMSAFLVCFIVDGMTYTFGILLGDLEEAFQRPKSQITLAGSIQVGAYLMIAHRYNQISPKIRQSYRHNYATGPVASAVTNAYGCRKVMIAGSLISSCAYITSCWAPNVTVLIIVYGLVAGIGFGLLYLPSIVAVSMYFDRKRTLATCIALCGSGIGTIVMAPVTELLLSEFNWRWTIFNQAGVLLNGLVCAAMVRPLYFDDGAEEDEEEEEAKQRCSSVGTTQEFEIIEIKEIGRVESAQNDRNAEESNNKPGTRESTESHPRRRRSSSAARRASTDDGHWLVIGRRNRRQSAAGRMSGQSRGGMTIWEAIPGISLTNYDEKWTVVLLEIQRLKEEAEKRDQRRRGASGAVKFPSTPTLHELTASTDNTAATSSAREVRDDRFIQSEPLPRGRAHTIADTHKMSRRRSRWDSNLAHRAPLGLSFVSLADLQLSQSLKEARAQVVRYCLPLTSETVLVKKNN</sequence>
<feature type="region of interest" description="Disordered" evidence="1">
    <location>
        <begin position="422"/>
        <end position="464"/>
    </location>
</feature>
<feature type="compositionally biased region" description="Basic and acidic residues" evidence="1">
    <location>
        <begin position="26"/>
        <end position="56"/>
    </location>
</feature>
<evidence type="ECO:0000256" key="1">
    <source>
        <dbReference type="SAM" id="MobiDB-lite"/>
    </source>
</evidence>
<feature type="transmembrane region" description="Helical" evidence="2">
    <location>
        <begin position="199"/>
        <end position="223"/>
    </location>
</feature>
<accession>A0AAV4GG67</accession>
<keyword evidence="2" id="KW-1133">Transmembrane helix</keyword>
<evidence type="ECO:0000256" key="2">
    <source>
        <dbReference type="SAM" id="Phobius"/>
    </source>
</evidence>
<evidence type="ECO:0000313" key="3">
    <source>
        <dbReference type="EMBL" id="GFR84407.1"/>
    </source>
</evidence>
<gene>
    <name evidence="3" type="ORF">ElyMa_004149800</name>
</gene>
<dbReference type="AlphaFoldDB" id="A0AAV4GG67"/>
<dbReference type="PANTHER" id="PTHR11360">
    <property type="entry name" value="MONOCARBOXYLATE TRANSPORTER"/>
    <property type="match status" value="1"/>
</dbReference>
<protein>
    <submittedName>
        <fullName evidence="3">Monocarboxylate transporter</fullName>
    </submittedName>
</protein>
<dbReference type="GO" id="GO:0008028">
    <property type="term" value="F:monocarboxylic acid transmembrane transporter activity"/>
    <property type="evidence" value="ECO:0007669"/>
    <property type="project" value="TreeGrafter"/>
</dbReference>
<organism evidence="3 4">
    <name type="scientific">Elysia marginata</name>
    <dbReference type="NCBI Taxonomy" id="1093978"/>
    <lineage>
        <taxon>Eukaryota</taxon>
        <taxon>Metazoa</taxon>
        <taxon>Spiralia</taxon>
        <taxon>Lophotrochozoa</taxon>
        <taxon>Mollusca</taxon>
        <taxon>Gastropoda</taxon>
        <taxon>Heterobranchia</taxon>
        <taxon>Euthyneura</taxon>
        <taxon>Panpulmonata</taxon>
        <taxon>Sacoglossa</taxon>
        <taxon>Placobranchoidea</taxon>
        <taxon>Plakobranchidae</taxon>
        <taxon>Elysia</taxon>
    </lineage>
</organism>
<comment type="caution">
    <text evidence="3">The sequence shown here is derived from an EMBL/GenBank/DDBJ whole genome shotgun (WGS) entry which is preliminary data.</text>
</comment>
<feature type="compositionally biased region" description="Low complexity" evidence="1">
    <location>
        <begin position="449"/>
        <end position="461"/>
    </location>
</feature>
<feature type="transmembrane region" description="Helical" evidence="2">
    <location>
        <begin position="230"/>
        <end position="249"/>
    </location>
</feature>
<dbReference type="EMBL" id="BMAT01008404">
    <property type="protein sequence ID" value="GFR84407.1"/>
    <property type="molecule type" value="Genomic_DNA"/>
</dbReference>
<dbReference type="PANTHER" id="PTHR11360:SF284">
    <property type="entry name" value="EG:103B4.3 PROTEIN-RELATED"/>
    <property type="match status" value="1"/>
</dbReference>
<proteinExistence type="predicted"/>
<dbReference type="SUPFAM" id="SSF103473">
    <property type="entry name" value="MFS general substrate transporter"/>
    <property type="match status" value="1"/>
</dbReference>
<feature type="transmembrane region" description="Helical" evidence="2">
    <location>
        <begin position="173"/>
        <end position="193"/>
    </location>
</feature>
<dbReference type="InterPro" id="IPR011701">
    <property type="entry name" value="MFS"/>
</dbReference>
<dbReference type="Pfam" id="PF07690">
    <property type="entry name" value="MFS_1"/>
    <property type="match status" value="1"/>
</dbReference>